<sequence length="347" mass="38445">MTILCEPMVYYPEHVITNEDTIFFLDELHPDTPNKEKAFRMIRNSTIEKRHLILPLDKTIELGDFGERATIYSEEARKQSTLVSQQAIKKSGAATKDISMVIVTSCTGFMMPSLTAHLINSLKLSNSTIQLPIAQMGCAAGASAINRAYEHCQQNSSNNVLIVALETASLCFHREANRLQDFITNSLFGDGVAAVVMKGDDNGSGFKLSNTQSHFMNNSEEYITYSITSNGFHFSLDKDVMHSISKVAPKIVQFIEDSFDKKPHELDSYIFHTGGKRILDEVERCLSLNSSSLDNSRNCLRDTGNTSSVAVIDVLKRHFKQRKVGGLGVLVAFGPGFTTEMSAGEWV</sequence>
<dbReference type="RefSeq" id="WP_144046688.1">
    <property type="nucleotide sequence ID" value="NZ_CP041614.1"/>
</dbReference>
<dbReference type="Proteomes" id="UP000315947">
    <property type="component" value="Chromosome"/>
</dbReference>
<dbReference type="PANTHER" id="PTHR11877:SF99">
    <property type="entry name" value="1,3,6,8-TETRAHYDROXYNAPHTHALENE SYNTHASE"/>
    <property type="match status" value="1"/>
</dbReference>
<dbReference type="InterPro" id="IPR012328">
    <property type="entry name" value="Chalcone/stilbene_synt_C"/>
</dbReference>
<proteinExistence type="inferred from homology"/>
<reference evidence="6 7" key="1">
    <citation type="submission" date="2019-07" db="EMBL/GenBank/DDBJ databases">
        <title>Shewanella sp. YLB-06 whole genomic sequence.</title>
        <authorList>
            <person name="Yu L."/>
        </authorList>
    </citation>
    <scope>NUCLEOTIDE SEQUENCE [LARGE SCALE GENOMIC DNA]</scope>
    <source>
        <strain evidence="6 7">YLB-06</strain>
    </source>
</reference>
<gene>
    <name evidence="6" type="ORF">FM037_15230</name>
</gene>
<keyword evidence="2" id="KW-0808">Transferase</keyword>
<dbReference type="InterPro" id="IPR001099">
    <property type="entry name" value="Chalcone/stilbene_synt_N"/>
</dbReference>
<evidence type="ECO:0000259" key="4">
    <source>
        <dbReference type="Pfam" id="PF00195"/>
    </source>
</evidence>
<dbReference type="Gene3D" id="3.40.47.10">
    <property type="match status" value="2"/>
</dbReference>
<keyword evidence="3" id="KW-0012">Acyltransferase</keyword>
<evidence type="ECO:0000256" key="3">
    <source>
        <dbReference type="ARBA" id="ARBA00023315"/>
    </source>
</evidence>
<dbReference type="InterPro" id="IPR011141">
    <property type="entry name" value="Polyketide_synthase_type-III"/>
</dbReference>
<dbReference type="EMBL" id="CP041614">
    <property type="protein sequence ID" value="QDO84328.1"/>
    <property type="molecule type" value="Genomic_DNA"/>
</dbReference>
<evidence type="ECO:0000256" key="2">
    <source>
        <dbReference type="ARBA" id="ARBA00022679"/>
    </source>
</evidence>
<feature type="domain" description="Chalcone/stilbene synthase C-terminal" evidence="5">
    <location>
        <begin position="210"/>
        <end position="340"/>
    </location>
</feature>
<dbReference type="InterPro" id="IPR016039">
    <property type="entry name" value="Thiolase-like"/>
</dbReference>
<protein>
    <submittedName>
        <fullName evidence="6">Type III polyketide synthase</fullName>
    </submittedName>
</protein>
<evidence type="ECO:0000313" key="7">
    <source>
        <dbReference type="Proteomes" id="UP000315947"/>
    </source>
</evidence>
<dbReference type="SUPFAM" id="SSF53901">
    <property type="entry name" value="Thiolase-like"/>
    <property type="match status" value="2"/>
</dbReference>
<dbReference type="PIRSF" id="PIRSF000451">
    <property type="entry name" value="PKS_III"/>
    <property type="match status" value="1"/>
</dbReference>
<dbReference type="PANTHER" id="PTHR11877">
    <property type="entry name" value="HYDROXYMETHYLGLUTARYL-COA SYNTHASE"/>
    <property type="match status" value="1"/>
</dbReference>
<accession>A0ABX5X321</accession>
<organism evidence="6 7">
    <name type="scientific">Shewanella psychropiezotolerans</name>
    <dbReference type="NCBI Taxonomy" id="2593655"/>
    <lineage>
        <taxon>Bacteria</taxon>
        <taxon>Pseudomonadati</taxon>
        <taxon>Pseudomonadota</taxon>
        <taxon>Gammaproteobacteria</taxon>
        <taxon>Alteromonadales</taxon>
        <taxon>Shewanellaceae</taxon>
        <taxon>Shewanella</taxon>
    </lineage>
</organism>
<feature type="domain" description="Chalcone/stilbene synthase N-terminal" evidence="4">
    <location>
        <begin position="12"/>
        <end position="199"/>
    </location>
</feature>
<evidence type="ECO:0000313" key="6">
    <source>
        <dbReference type="EMBL" id="QDO84328.1"/>
    </source>
</evidence>
<dbReference type="Pfam" id="PF00195">
    <property type="entry name" value="Chal_sti_synt_N"/>
    <property type="match status" value="1"/>
</dbReference>
<evidence type="ECO:0000256" key="1">
    <source>
        <dbReference type="ARBA" id="ARBA00005531"/>
    </source>
</evidence>
<comment type="similarity">
    <text evidence="1">Belongs to the thiolase-like superfamily. Chalcone/stilbene synthases family.</text>
</comment>
<dbReference type="CDD" id="cd00831">
    <property type="entry name" value="CHS_like"/>
    <property type="match status" value="1"/>
</dbReference>
<evidence type="ECO:0000259" key="5">
    <source>
        <dbReference type="Pfam" id="PF02797"/>
    </source>
</evidence>
<name>A0ABX5X321_9GAMM</name>
<keyword evidence="7" id="KW-1185">Reference proteome</keyword>
<dbReference type="Pfam" id="PF02797">
    <property type="entry name" value="Chal_sti_synt_C"/>
    <property type="match status" value="1"/>
</dbReference>